<keyword evidence="4" id="KW-1185">Reference proteome</keyword>
<feature type="region of interest" description="Disordered" evidence="1">
    <location>
        <begin position="25"/>
        <end position="52"/>
    </location>
</feature>
<dbReference type="EMBL" id="JAACXV010000077">
    <property type="protein sequence ID" value="KAF7284473.1"/>
    <property type="molecule type" value="Genomic_DNA"/>
</dbReference>
<proteinExistence type="predicted"/>
<accession>A0A834MI28</accession>
<protein>
    <submittedName>
        <fullName evidence="3">Uncharacterized protein</fullName>
    </submittedName>
</protein>
<comment type="caution">
    <text evidence="3">The sequence shown here is derived from an EMBL/GenBank/DDBJ whole genome shotgun (WGS) entry which is preliminary data.</text>
</comment>
<feature type="signal peptide" evidence="2">
    <location>
        <begin position="1"/>
        <end position="17"/>
    </location>
</feature>
<dbReference type="Proteomes" id="UP000625711">
    <property type="component" value="Unassembled WGS sequence"/>
</dbReference>
<feature type="chain" id="PRO_5032940598" evidence="2">
    <location>
        <begin position="18"/>
        <end position="80"/>
    </location>
</feature>
<evidence type="ECO:0000313" key="4">
    <source>
        <dbReference type="Proteomes" id="UP000625711"/>
    </source>
</evidence>
<gene>
    <name evidence="3" type="ORF">GWI33_022067</name>
</gene>
<organism evidence="3 4">
    <name type="scientific">Rhynchophorus ferrugineus</name>
    <name type="common">Red palm weevil</name>
    <name type="synonym">Curculio ferrugineus</name>
    <dbReference type="NCBI Taxonomy" id="354439"/>
    <lineage>
        <taxon>Eukaryota</taxon>
        <taxon>Metazoa</taxon>
        <taxon>Ecdysozoa</taxon>
        <taxon>Arthropoda</taxon>
        <taxon>Hexapoda</taxon>
        <taxon>Insecta</taxon>
        <taxon>Pterygota</taxon>
        <taxon>Neoptera</taxon>
        <taxon>Endopterygota</taxon>
        <taxon>Coleoptera</taxon>
        <taxon>Polyphaga</taxon>
        <taxon>Cucujiformia</taxon>
        <taxon>Curculionidae</taxon>
        <taxon>Dryophthorinae</taxon>
        <taxon>Rhynchophorus</taxon>
    </lineage>
</organism>
<evidence type="ECO:0000256" key="1">
    <source>
        <dbReference type="SAM" id="MobiDB-lite"/>
    </source>
</evidence>
<reference evidence="3" key="1">
    <citation type="submission" date="2020-08" db="EMBL/GenBank/DDBJ databases">
        <title>Genome sequencing and assembly of the red palm weevil Rhynchophorus ferrugineus.</title>
        <authorList>
            <person name="Dias G.B."/>
            <person name="Bergman C.M."/>
            <person name="Manee M."/>
        </authorList>
    </citation>
    <scope>NUCLEOTIDE SEQUENCE</scope>
    <source>
        <strain evidence="3">AA-2017</strain>
        <tissue evidence="3">Whole larva</tissue>
    </source>
</reference>
<evidence type="ECO:0000256" key="2">
    <source>
        <dbReference type="SAM" id="SignalP"/>
    </source>
</evidence>
<dbReference type="AlphaFoldDB" id="A0A834MI28"/>
<sequence length="80" mass="9167">MKAATIIFLMLFCVVLSLPAIKDKDDDDVSTQSGFNQPLGHPKSSISRSSDDLDTAEAVIFRPLFVYRKYVVKRRRYNRN</sequence>
<evidence type="ECO:0000313" key="3">
    <source>
        <dbReference type="EMBL" id="KAF7284473.1"/>
    </source>
</evidence>
<keyword evidence="2" id="KW-0732">Signal</keyword>
<name>A0A834MI28_RHYFE</name>